<dbReference type="AlphaFoldDB" id="A0A917AKU0"/>
<dbReference type="Pfam" id="PF00005">
    <property type="entry name" value="ABC_tran"/>
    <property type="match status" value="1"/>
</dbReference>
<keyword evidence="2" id="KW-0813">Transport</keyword>
<dbReference type="InterPro" id="IPR050086">
    <property type="entry name" value="MetN_ABC_transporter-like"/>
</dbReference>
<dbReference type="PANTHER" id="PTHR43166">
    <property type="entry name" value="AMINO ACID IMPORT ATP-BINDING PROTEIN"/>
    <property type="match status" value="1"/>
</dbReference>
<organism evidence="12 13">
    <name type="scientific">Nesterenkonia cremea</name>
    <dbReference type="NCBI Taxonomy" id="1882340"/>
    <lineage>
        <taxon>Bacteria</taxon>
        <taxon>Bacillati</taxon>
        <taxon>Actinomycetota</taxon>
        <taxon>Actinomycetes</taxon>
        <taxon>Micrococcales</taxon>
        <taxon>Micrococcaceae</taxon>
        <taxon>Nesterenkonia</taxon>
    </lineage>
</organism>
<evidence type="ECO:0000256" key="9">
    <source>
        <dbReference type="ARBA" id="ARBA00054718"/>
    </source>
</evidence>
<dbReference type="GO" id="GO:0005524">
    <property type="term" value="F:ATP binding"/>
    <property type="evidence" value="ECO:0007669"/>
    <property type="project" value="UniProtKB-KW"/>
</dbReference>
<dbReference type="InterPro" id="IPR003593">
    <property type="entry name" value="AAA+_ATPase"/>
</dbReference>
<dbReference type="PANTHER" id="PTHR43166:SF30">
    <property type="entry name" value="METHIONINE IMPORT ATP-BINDING PROTEIN METN"/>
    <property type="match status" value="1"/>
</dbReference>
<keyword evidence="6" id="KW-1278">Translocase</keyword>
<dbReference type="PROSITE" id="PS00211">
    <property type="entry name" value="ABC_TRANSPORTER_1"/>
    <property type="match status" value="1"/>
</dbReference>
<feature type="domain" description="ABC transporter" evidence="11">
    <location>
        <begin position="4"/>
        <end position="234"/>
    </location>
</feature>
<sequence length="245" mass="27096">MYPARREGHTVCALDEITLSVQAQEVFGIVGQSGSGKSTLLRLINHLEAPTEGTVEVAGVDLAQLSLRARRAQRRRIGMIFQDFNLLANKTVFDNIALVLSLEGRRRRSQRDRVMEVLDYVNMADRAHQHPIQLSGGEQQRVAIARALVTDPAVLLCDEPTSALDPQHTDDVVEILSQVRRDLGTTIMLVSHELELVKTLCDRAAILEAGQLAGITEVSAPEARETYASYSERARTYLGPKEEQA</sequence>
<dbReference type="SUPFAM" id="SSF52540">
    <property type="entry name" value="P-loop containing nucleoside triphosphate hydrolases"/>
    <property type="match status" value="1"/>
</dbReference>
<keyword evidence="7" id="KW-0029">Amino-acid transport</keyword>
<dbReference type="Gene3D" id="3.40.50.300">
    <property type="entry name" value="P-loop containing nucleotide triphosphate hydrolases"/>
    <property type="match status" value="1"/>
</dbReference>
<evidence type="ECO:0000256" key="8">
    <source>
        <dbReference type="ARBA" id="ARBA00023136"/>
    </source>
</evidence>
<evidence type="ECO:0000256" key="4">
    <source>
        <dbReference type="ARBA" id="ARBA00022741"/>
    </source>
</evidence>
<keyword evidence="3" id="KW-1003">Cell membrane</keyword>
<dbReference type="InterPro" id="IPR017871">
    <property type="entry name" value="ABC_transporter-like_CS"/>
</dbReference>
<evidence type="ECO:0000256" key="3">
    <source>
        <dbReference type="ARBA" id="ARBA00022475"/>
    </source>
</evidence>
<keyword evidence="8" id="KW-0472">Membrane</keyword>
<evidence type="ECO:0000259" key="11">
    <source>
        <dbReference type="PROSITE" id="PS50893"/>
    </source>
</evidence>
<evidence type="ECO:0000256" key="10">
    <source>
        <dbReference type="ARBA" id="ARBA00063837"/>
    </source>
</evidence>
<reference evidence="12" key="1">
    <citation type="journal article" date="2014" name="Int. J. Syst. Evol. Microbiol.">
        <title>Complete genome sequence of Corynebacterium casei LMG S-19264T (=DSM 44701T), isolated from a smear-ripened cheese.</title>
        <authorList>
            <consortium name="US DOE Joint Genome Institute (JGI-PGF)"/>
            <person name="Walter F."/>
            <person name="Albersmeier A."/>
            <person name="Kalinowski J."/>
            <person name="Ruckert C."/>
        </authorList>
    </citation>
    <scope>NUCLEOTIDE SEQUENCE</scope>
    <source>
        <strain evidence="12">CGMCC 1.15388</strain>
    </source>
</reference>
<dbReference type="Proteomes" id="UP000633136">
    <property type="component" value="Unassembled WGS sequence"/>
</dbReference>
<proteinExistence type="inferred from homology"/>
<keyword evidence="5" id="KW-0067">ATP-binding</keyword>
<dbReference type="FunFam" id="3.40.50.300:FF:000056">
    <property type="entry name" value="Cell division ATP-binding protein FtsE"/>
    <property type="match status" value="1"/>
</dbReference>
<dbReference type="EMBL" id="BMIS01000001">
    <property type="protein sequence ID" value="GGE59607.1"/>
    <property type="molecule type" value="Genomic_DNA"/>
</dbReference>
<comment type="similarity">
    <text evidence="1">Belongs to the ABC transporter superfamily.</text>
</comment>
<evidence type="ECO:0000256" key="6">
    <source>
        <dbReference type="ARBA" id="ARBA00022967"/>
    </source>
</evidence>
<evidence type="ECO:0000313" key="12">
    <source>
        <dbReference type="EMBL" id="GGE59607.1"/>
    </source>
</evidence>
<evidence type="ECO:0000256" key="1">
    <source>
        <dbReference type="ARBA" id="ARBA00005417"/>
    </source>
</evidence>
<evidence type="ECO:0000256" key="5">
    <source>
        <dbReference type="ARBA" id="ARBA00022840"/>
    </source>
</evidence>
<dbReference type="GO" id="GO:0016887">
    <property type="term" value="F:ATP hydrolysis activity"/>
    <property type="evidence" value="ECO:0007669"/>
    <property type="project" value="InterPro"/>
</dbReference>
<dbReference type="PROSITE" id="PS50893">
    <property type="entry name" value="ABC_TRANSPORTER_2"/>
    <property type="match status" value="1"/>
</dbReference>
<name>A0A917AKU0_9MICC</name>
<accession>A0A917AKU0</accession>
<gene>
    <name evidence="12" type="ORF">GCM10011401_03020</name>
</gene>
<comment type="function">
    <text evidence="9">Part of the ABC transporter FtsEX involved in cellular division. Has ATPase activity.</text>
</comment>
<evidence type="ECO:0000256" key="7">
    <source>
        <dbReference type="ARBA" id="ARBA00022970"/>
    </source>
</evidence>
<dbReference type="GO" id="GO:0005886">
    <property type="term" value="C:plasma membrane"/>
    <property type="evidence" value="ECO:0007669"/>
    <property type="project" value="UniProtKB-ARBA"/>
</dbReference>
<dbReference type="SMART" id="SM00382">
    <property type="entry name" value="AAA"/>
    <property type="match status" value="1"/>
</dbReference>
<keyword evidence="4" id="KW-0547">Nucleotide-binding</keyword>
<evidence type="ECO:0000256" key="2">
    <source>
        <dbReference type="ARBA" id="ARBA00022448"/>
    </source>
</evidence>
<keyword evidence="13" id="KW-1185">Reference proteome</keyword>
<dbReference type="GO" id="GO:0006865">
    <property type="term" value="P:amino acid transport"/>
    <property type="evidence" value="ECO:0007669"/>
    <property type="project" value="UniProtKB-KW"/>
</dbReference>
<protein>
    <recommendedName>
        <fullName evidence="11">ABC transporter domain-containing protein</fullName>
    </recommendedName>
</protein>
<dbReference type="InterPro" id="IPR027417">
    <property type="entry name" value="P-loop_NTPase"/>
</dbReference>
<evidence type="ECO:0000313" key="13">
    <source>
        <dbReference type="Proteomes" id="UP000633136"/>
    </source>
</evidence>
<comment type="caution">
    <text evidence="12">The sequence shown here is derived from an EMBL/GenBank/DDBJ whole genome shotgun (WGS) entry which is preliminary data.</text>
</comment>
<reference evidence="12" key="2">
    <citation type="submission" date="2020-09" db="EMBL/GenBank/DDBJ databases">
        <authorList>
            <person name="Sun Q."/>
            <person name="Zhou Y."/>
        </authorList>
    </citation>
    <scope>NUCLEOTIDE SEQUENCE</scope>
    <source>
        <strain evidence="12">CGMCC 1.15388</strain>
    </source>
</reference>
<dbReference type="InterPro" id="IPR003439">
    <property type="entry name" value="ABC_transporter-like_ATP-bd"/>
</dbReference>
<comment type="subunit">
    <text evidence="10">Homodimer. Forms a membrane-associated complex with FtsX.</text>
</comment>